<keyword evidence="8" id="KW-1185">Reference proteome</keyword>
<accession>A0ABX5V982</accession>
<feature type="transmembrane region" description="Helical" evidence="6">
    <location>
        <begin position="216"/>
        <end position="239"/>
    </location>
</feature>
<dbReference type="InterPro" id="IPR002549">
    <property type="entry name" value="AI-2E-like"/>
</dbReference>
<dbReference type="PANTHER" id="PTHR21716:SF4">
    <property type="entry name" value="TRANSMEMBRANE PROTEIN 245"/>
    <property type="match status" value="1"/>
</dbReference>
<comment type="subcellular location">
    <subcellularLocation>
        <location evidence="1">Membrane</location>
        <topology evidence="1">Multi-pass membrane protein</topology>
    </subcellularLocation>
</comment>
<proteinExistence type="inferred from homology"/>
<dbReference type="RefSeq" id="WP_138323283.1">
    <property type="nucleotide sequence ID" value="NZ_CP040463.1"/>
</dbReference>
<evidence type="ECO:0000256" key="5">
    <source>
        <dbReference type="ARBA" id="ARBA00023136"/>
    </source>
</evidence>
<evidence type="ECO:0000256" key="6">
    <source>
        <dbReference type="SAM" id="Phobius"/>
    </source>
</evidence>
<gene>
    <name evidence="7" type="ORF">FE773_04805</name>
</gene>
<evidence type="ECO:0000313" key="8">
    <source>
        <dbReference type="Proteomes" id="UP000306825"/>
    </source>
</evidence>
<feature type="transmembrane region" description="Helical" evidence="6">
    <location>
        <begin position="293"/>
        <end position="326"/>
    </location>
</feature>
<organism evidence="7 8">
    <name type="scientific">Caminibacter mediatlanticus TB-2</name>
    <dbReference type="NCBI Taxonomy" id="391592"/>
    <lineage>
        <taxon>Bacteria</taxon>
        <taxon>Pseudomonadati</taxon>
        <taxon>Campylobacterota</taxon>
        <taxon>Epsilonproteobacteria</taxon>
        <taxon>Nautiliales</taxon>
        <taxon>Nautiliaceae</taxon>
        <taxon>Caminibacter</taxon>
    </lineage>
</organism>
<dbReference type="Proteomes" id="UP000306825">
    <property type="component" value="Chromosome"/>
</dbReference>
<feature type="transmembrane region" description="Helical" evidence="6">
    <location>
        <begin position="251"/>
        <end position="273"/>
    </location>
</feature>
<name>A0ABX5V982_9BACT</name>
<comment type="similarity">
    <text evidence="2">Belongs to the autoinducer-2 exporter (AI-2E) (TC 2.A.86) family.</text>
</comment>
<feature type="transmembrane region" description="Helical" evidence="6">
    <location>
        <begin position="145"/>
        <end position="165"/>
    </location>
</feature>
<keyword evidence="5 6" id="KW-0472">Membrane</keyword>
<evidence type="ECO:0000256" key="2">
    <source>
        <dbReference type="ARBA" id="ARBA00009773"/>
    </source>
</evidence>
<sequence>MSFLHILTIISAYFVYLTYKPYLLDIAIASLMAIAFGKIQFLLSKYIKNKYLLASLLTVLLAVLIFGPILYFVVKVGNFLTHINFEDIKIILQKAQELLSYLPDVISKEIKMFLSDDKLQELYAKVVPIIGNVTAKSAVFFKDTFLIIIFFFFAVLYGREILEYFKKVIPLENEKLEKLFFNTSEVMSVVFYSTLLTAFLEGVLFGFIVSLYGLDFFFFSIMYAFASLIPVVGGIMMWGPVSLFLYANGNIQGAIVVAIYSIIVISIIADTFIKPLIIGFVKRIVESDTELNSMLIFFSIVAGLSSFGLWGIIIGPAITSLFISILQFYNKVNKV</sequence>
<keyword evidence="3 6" id="KW-0812">Transmembrane</keyword>
<evidence type="ECO:0000256" key="1">
    <source>
        <dbReference type="ARBA" id="ARBA00004141"/>
    </source>
</evidence>
<dbReference type="PANTHER" id="PTHR21716">
    <property type="entry name" value="TRANSMEMBRANE PROTEIN"/>
    <property type="match status" value="1"/>
</dbReference>
<evidence type="ECO:0000313" key="7">
    <source>
        <dbReference type="EMBL" id="QCT94519.1"/>
    </source>
</evidence>
<dbReference type="EMBL" id="CP040463">
    <property type="protein sequence ID" value="QCT94519.1"/>
    <property type="molecule type" value="Genomic_DNA"/>
</dbReference>
<evidence type="ECO:0000256" key="4">
    <source>
        <dbReference type="ARBA" id="ARBA00022989"/>
    </source>
</evidence>
<evidence type="ECO:0000256" key="3">
    <source>
        <dbReference type="ARBA" id="ARBA00022692"/>
    </source>
</evidence>
<feature type="transmembrane region" description="Helical" evidence="6">
    <location>
        <begin position="186"/>
        <end position="210"/>
    </location>
</feature>
<keyword evidence="4 6" id="KW-1133">Transmembrane helix</keyword>
<reference evidence="7 8" key="1">
    <citation type="submission" date="2019-05" db="EMBL/GenBank/DDBJ databases">
        <title>A comparative analysis of the Nautiliaceae.</title>
        <authorList>
            <person name="Grosche A."/>
            <person name="Smedile F."/>
            <person name="Vetriani C."/>
        </authorList>
    </citation>
    <scope>NUCLEOTIDE SEQUENCE [LARGE SCALE GENOMIC DNA]</scope>
    <source>
        <strain evidence="7 8">TB-2</strain>
    </source>
</reference>
<protein>
    <submittedName>
        <fullName evidence="7">AI-2E family transporter</fullName>
    </submittedName>
</protein>
<dbReference type="Pfam" id="PF01594">
    <property type="entry name" value="AI-2E_transport"/>
    <property type="match status" value="1"/>
</dbReference>
<feature type="transmembrane region" description="Helical" evidence="6">
    <location>
        <begin position="51"/>
        <end position="74"/>
    </location>
</feature>
<feature type="transmembrane region" description="Helical" evidence="6">
    <location>
        <begin position="22"/>
        <end position="39"/>
    </location>
</feature>